<reference evidence="4" key="1">
    <citation type="submission" date="2021-07" db="EMBL/GenBank/DDBJ databases">
        <authorList>
            <person name="Catto M.A."/>
            <person name="Jacobson A."/>
            <person name="Kennedy G."/>
            <person name="Labadie P."/>
            <person name="Hunt B.G."/>
            <person name="Srinivasan R."/>
        </authorList>
    </citation>
    <scope>NUCLEOTIDE SEQUENCE</scope>
    <source>
        <strain evidence="4">PL_HMW_Pooled</strain>
        <tissue evidence="4">Head</tissue>
    </source>
</reference>
<accession>A0AAE1LIN6</accession>
<dbReference type="EMBL" id="JAHWGI010001031">
    <property type="protein sequence ID" value="KAK3921078.1"/>
    <property type="molecule type" value="Genomic_DNA"/>
</dbReference>
<dbReference type="Pfam" id="PF13087">
    <property type="entry name" value="AAA_12"/>
    <property type="match status" value="1"/>
</dbReference>
<feature type="domain" description="ZNFX1" evidence="3">
    <location>
        <begin position="96"/>
        <end position="183"/>
    </location>
</feature>
<evidence type="ECO:0000259" key="2">
    <source>
        <dbReference type="Pfam" id="PF13087"/>
    </source>
</evidence>
<evidence type="ECO:0000259" key="1">
    <source>
        <dbReference type="Pfam" id="PF13086"/>
    </source>
</evidence>
<gene>
    <name evidence="4" type="ORF">KUF71_010293</name>
</gene>
<dbReference type="InterPro" id="IPR041679">
    <property type="entry name" value="DNA2/NAM7-like_C"/>
</dbReference>
<dbReference type="Pfam" id="PF13086">
    <property type="entry name" value="AAA_11"/>
    <property type="match status" value="2"/>
</dbReference>
<feature type="domain" description="DNA2/NAM7 helicase helicase" evidence="1">
    <location>
        <begin position="255"/>
        <end position="327"/>
    </location>
</feature>
<dbReference type="CDD" id="cd18808">
    <property type="entry name" value="SF1_C_Upf1"/>
    <property type="match status" value="1"/>
</dbReference>
<dbReference type="PANTHER" id="PTHR10887">
    <property type="entry name" value="DNA2/NAM7 HELICASE FAMILY"/>
    <property type="match status" value="1"/>
</dbReference>
<evidence type="ECO:0000259" key="3">
    <source>
        <dbReference type="Pfam" id="PF25396"/>
    </source>
</evidence>
<dbReference type="CDD" id="cd17936">
    <property type="entry name" value="EEXXEc_NFX1"/>
    <property type="match status" value="1"/>
</dbReference>
<dbReference type="Gene3D" id="3.40.50.300">
    <property type="entry name" value="P-loop containing nucleotide triphosphate hydrolases"/>
    <property type="match status" value="2"/>
</dbReference>
<reference evidence="4" key="2">
    <citation type="journal article" date="2023" name="BMC Genomics">
        <title>Pest status, molecular evolution, and epigenetic factors derived from the genome assembly of Frankliniella fusca, a thysanopteran phytovirus vector.</title>
        <authorList>
            <person name="Catto M.A."/>
            <person name="Labadie P.E."/>
            <person name="Jacobson A.L."/>
            <person name="Kennedy G.G."/>
            <person name="Srinivasan R."/>
            <person name="Hunt B.G."/>
        </authorList>
    </citation>
    <scope>NUCLEOTIDE SEQUENCE</scope>
    <source>
        <strain evidence="4">PL_HMW_Pooled</strain>
    </source>
</reference>
<dbReference type="PANTHER" id="PTHR10887:SF341">
    <property type="entry name" value="NFX1-TYPE ZINC FINGER-CONTAINING PROTEIN 1"/>
    <property type="match status" value="1"/>
</dbReference>
<organism evidence="4 5">
    <name type="scientific">Frankliniella fusca</name>
    <dbReference type="NCBI Taxonomy" id="407009"/>
    <lineage>
        <taxon>Eukaryota</taxon>
        <taxon>Metazoa</taxon>
        <taxon>Ecdysozoa</taxon>
        <taxon>Arthropoda</taxon>
        <taxon>Hexapoda</taxon>
        <taxon>Insecta</taxon>
        <taxon>Pterygota</taxon>
        <taxon>Neoptera</taxon>
        <taxon>Paraneoptera</taxon>
        <taxon>Thysanoptera</taxon>
        <taxon>Terebrantia</taxon>
        <taxon>Thripoidea</taxon>
        <taxon>Thripidae</taxon>
        <taxon>Frankliniella</taxon>
    </lineage>
</organism>
<feature type="domain" description="DNA2/NAM7 helicase-like C-terminal" evidence="2">
    <location>
        <begin position="491"/>
        <end position="605"/>
    </location>
</feature>
<dbReference type="AlphaFoldDB" id="A0AAE1LIN6"/>
<protein>
    <submittedName>
        <fullName evidence="4">NFX1-type zinc finger-containing protein 1</fullName>
    </submittedName>
</protein>
<feature type="domain" description="DNA2/NAM7 helicase helicase" evidence="1">
    <location>
        <begin position="349"/>
        <end position="431"/>
    </location>
</feature>
<dbReference type="InterPro" id="IPR041677">
    <property type="entry name" value="DNA2/NAM7_AAA_11"/>
</dbReference>
<dbReference type="InterPro" id="IPR057373">
    <property type="entry name" value="ZNFX1"/>
</dbReference>
<dbReference type="InterPro" id="IPR047187">
    <property type="entry name" value="SF1_C_Upf1"/>
</dbReference>
<dbReference type="Proteomes" id="UP001219518">
    <property type="component" value="Unassembled WGS sequence"/>
</dbReference>
<evidence type="ECO:0000313" key="5">
    <source>
        <dbReference type="Proteomes" id="UP001219518"/>
    </source>
</evidence>
<dbReference type="InterPro" id="IPR027417">
    <property type="entry name" value="P-loop_NTPase"/>
</dbReference>
<dbReference type="SUPFAM" id="SSF52540">
    <property type="entry name" value="P-loop containing nucleoside triphosphate hydrolases"/>
    <property type="match status" value="1"/>
</dbReference>
<name>A0AAE1LIN6_9NEOP</name>
<dbReference type="Pfam" id="PF25396">
    <property type="entry name" value="ZNFX1"/>
    <property type="match status" value="1"/>
</dbReference>
<sequence length="723" mass="80732">MSSHAVSTLFPTIEDVALDARNVPLQKLKEEGPYGSLEELLKLHIDLLSEDYLCALHDQVSALRRDPEQLRSLDHYTVTGFAEHYIQRGRFTHPTGVEFRFDPSLYEDVEWDDEKRLMRNNLVLLTDTQLRDFTVGLIHESGEKLLKKGRIVVKIITGFNSNGFAELGEQEPYIGRTWQMVESSPFHFPYLQVTKVLQRDLGLISLYEKMGMVCPYEFYDEIVYGINSPSRQAKYLSKISPDDINRIRRKMRADLNTSQYRALKKVLENRVALVQGPPGTGKTFLGAKIAQLFVELKRMQPLLLQGPIVVIAMSNHAVQEFLIRCKSFSEKIIHCCSDKHDRGQVDFGRLQKEHDKAAPRDKAEVMKLAEVIGMTTTRACCLRSDLDRLNIKIVIVEEAAEALESHILAATPTGTQHLVQIGDHRQLRPICAHEDLARLYKLDLSLFERLLNNGAVVPMLSEQRRMRPCIADLVRIMYPNLTDHASTLRRPRETKGYSNRAEAEIAVELANYLLLRGYDPSEITILTTYRKQLKIILQLIGDEVEGGPKKVAATTVDSFQGEENTIIILSFVRSNLSGDIGFLKMANRACVALSRARDGFFMLGNLPCLSASKVPIYEKMEEVLTKANRCGPTLPLVCPHGESRSAAGEVSVAAEGAAALAGQERPDVAANGEDAELWNALLMNRHVRFGSKFSAAREDQDAAGHAVLGSVIGDQVSPGADGG</sequence>
<dbReference type="GO" id="GO:0031380">
    <property type="term" value="C:nuclear RNA-directed RNA polymerase complex"/>
    <property type="evidence" value="ECO:0007669"/>
    <property type="project" value="TreeGrafter"/>
</dbReference>
<dbReference type="GO" id="GO:0004386">
    <property type="term" value="F:helicase activity"/>
    <property type="evidence" value="ECO:0007669"/>
    <property type="project" value="InterPro"/>
</dbReference>
<dbReference type="InterPro" id="IPR045055">
    <property type="entry name" value="DNA2/NAM7-like"/>
</dbReference>
<evidence type="ECO:0000313" key="4">
    <source>
        <dbReference type="EMBL" id="KAK3921078.1"/>
    </source>
</evidence>
<proteinExistence type="predicted"/>
<comment type="caution">
    <text evidence="4">The sequence shown here is derived from an EMBL/GenBank/DDBJ whole genome shotgun (WGS) entry which is preliminary data.</text>
</comment>
<keyword evidence="5" id="KW-1185">Reference proteome</keyword>
<dbReference type="GO" id="GO:0031048">
    <property type="term" value="P:regulatory ncRNA-mediated heterochromatin formation"/>
    <property type="evidence" value="ECO:0007669"/>
    <property type="project" value="TreeGrafter"/>
</dbReference>